<evidence type="ECO:0000313" key="10">
    <source>
        <dbReference type="EnsemblMetazoa" id="AAEL014208-PB"/>
    </source>
</evidence>
<evidence type="ECO:0000256" key="6">
    <source>
        <dbReference type="ARBA" id="ARBA00023033"/>
    </source>
</evidence>
<dbReference type="OMA" id="SLAFCNW"/>
<keyword evidence="9" id="KW-1133">Transmembrane helix</keyword>
<dbReference type="Pfam" id="PF00067">
    <property type="entry name" value="p450"/>
    <property type="match status" value="1"/>
</dbReference>
<dbReference type="PRINTS" id="PR00463">
    <property type="entry name" value="EP450I"/>
</dbReference>
<keyword evidence="9" id="KW-0812">Transmembrane</keyword>
<dbReference type="PROSITE" id="PS51257">
    <property type="entry name" value="PROKAR_LIPOPROTEIN"/>
    <property type="match status" value="1"/>
</dbReference>
<dbReference type="Gene3D" id="1.10.630.10">
    <property type="entry name" value="Cytochrome P450"/>
    <property type="match status" value="1"/>
</dbReference>
<keyword evidence="11" id="KW-1185">Reference proteome</keyword>
<comment type="cofactor">
    <cofactor evidence="1 7">
        <name>heme</name>
        <dbReference type="ChEBI" id="CHEBI:30413"/>
    </cofactor>
</comment>
<sequence length="536" mass="61744">MEKFTIFLFSSNTIYLLVACFLVTLIMLLLEVRQKISVKSDLVKLVKSFLFGQWLSVFTQNNKNRNLNDTEVKVLRRAPGPKSYPIIGNLKDLDGYEVPYQAFSVLAKKYGPVVNLKLGVVDAVVINGIEHIKEVLINKAQYFDSRPNFRRYQLLFSGNKENSLAFCDWSEVQKARRDMLVPHTFPRNFSGRFNELNGVINDEIRLVIGESNVNRVIEIKPIIMNICANVFSQYFASHRFELEDPKFQKLVKNFDQIFYEVNQGYAADFLPFLLPLHHRNLKRMDQLAEEIREIMLETIINDRYDNWVEGNTENDYVDSLINHVKSKIGPDMEWETALFALEDIIGGHSAVANFLVKTFGYIIQHPEVQQNIQSEVDRVLETEGKHTVDLSDRNHMPYTEAVIMEALRLIASPIVPHVANQDSQIGGYDVPKDTLIFLNNYDLSMSENLWENPNDFVPERFLQNGRLVKPDFFIPFGAGRRSCMGYKMTQLISFSIIANLLRSYTITPLSGHSYFVPVGSLAMPEKSYEFQINLRH</sequence>
<evidence type="ECO:0000256" key="4">
    <source>
        <dbReference type="ARBA" id="ARBA00023002"/>
    </source>
</evidence>
<dbReference type="KEGG" id="aag:5568445"/>
<evidence type="ECO:0000256" key="9">
    <source>
        <dbReference type="SAM" id="Phobius"/>
    </source>
</evidence>
<dbReference type="GO" id="GO:0020037">
    <property type="term" value="F:heme binding"/>
    <property type="evidence" value="ECO:0007669"/>
    <property type="project" value="InterPro"/>
</dbReference>
<feature type="binding site" description="axial binding residue" evidence="7">
    <location>
        <position position="483"/>
    </location>
    <ligand>
        <name>heme</name>
        <dbReference type="ChEBI" id="CHEBI:30413"/>
    </ligand>
    <ligandPart>
        <name>Fe</name>
        <dbReference type="ChEBI" id="CHEBI:18248"/>
    </ligandPart>
</feature>
<dbReference type="PANTHER" id="PTHR24303">
    <property type="entry name" value="HEME-BINDING MONOOXYGENASE FAMILY"/>
    <property type="match status" value="1"/>
</dbReference>
<dbReference type="PANTHER" id="PTHR24303:SF27">
    <property type="entry name" value="CYTOCHROME P450 307B1"/>
    <property type="match status" value="1"/>
</dbReference>
<dbReference type="CDD" id="cd20617">
    <property type="entry name" value="CYP1_2-like"/>
    <property type="match status" value="1"/>
</dbReference>
<evidence type="ECO:0000256" key="7">
    <source>
        <dbReference type="PIRSR" id="PIRSR602401-1"/>
    </source>
</evidence>
<dbReference type="InterPro" id="IPR002401">
    <property type="entry name" value="Cyt_P450_E_grp-I"/>
</dbReference>
<dbReference type="PRINTS" id="PR00385">
    <property type="entry name" value="P450"/>
</dbReference>
<dbReference type="EnsemblMetazoa" id="AAEL014208-RB">
    <property type="protein sequence ID" value="AAEL014208-PB"/>
    <property type="gene ID" value="AAEL014208"/>
</dbReference>
<reference evidence="10" key="2">
    <citation type="submission" date="2022-10" db="UniProtKB">
        <authorList>
            <consortium name="EnsemblMetazoa"/>
        </authorList>
    </citation>
    <scope>IDENTIFICATION</scope>
    <source>
        <strain evidence="10">LVP_AGWG</strain>
    </source>
</reference>
<keyword evidence="5 7" id="KW-0408">Iron</keyword>
<dbReference type="AlphaFoldDB" id="A0A903UYG1"/>
<name>A0A903UYG1_AEDAE</name>
<comment type="similarity">
    <text evidence="2 8">Belongs to the cytochrome P450 family.</text>
</comment>
<evidence type="ECO:0008006" key="12">
    <source>
        <dbReference type="Google" id="ProtNLM"/>
    </source>
</evidence>
<dbReference type="GO" id="GO:0004497">
    <property type="term" value="F:monooxygenase activity"/>
    <property type="evidence" value="ECO:0007669"/>
    <property type="project" value="UniProtKB-KW"/>
</dbReference>
<dbReference type="PROSITE" id="PS00086">
    <property type="entry name" value="CYTOCHROME_P450"/>
    <property type="match status" value="1"/>
</dbReference>
<organism evidence="10 11">
    <name type="scientific">Aedes aegypti</name>
    <name type="common">Yellowfever mosquito</name>
    <name type="synonym">Culex aegypti</name>
    <dbReference type="NCBI Taxonomy" id="7159"/>
    <lineage>
        <taxon>Eukaryota</taxon>
        <taxon>Metazoa</taxon>
        <taxon>Ecdysozoa</taxon>
        <taxon>Arthropoda</taxon>
        <taxon>Hexapoda</taxon>
        <taxon>Insecta</taxon>
        <taxon>Pterygota</taxon>
        <taxon>Neoptera</taxon>
        <taxon>Endopterygota</taxon>
        <taxon>Diptera</taxon>
        <taxon>Nematocera</taxon>
        <taxon>Culicoidea</taxon>
        <taxon>Culicidae</taxon>
        <taxon>Culicinae</taxon>
        <taxon>Aedini</taxon>
        <taxon>Aedes</taxon>
        <taxon>Stegomyia</taxon>
    </lineage>
</organism>
<dbReference type="GO" id="GO:0016705">
    <property type="term" value="F:oxidoreductase activity, acting on paired donors, with incorporation or reduction of molecular oxygen"/>
    <property type="evidence" value="ECO:0007669"/>
    <property type="project" value="InterPro"/>
</dbReference>
<feature type="transmembrane region" description="Helical" evidence="9">
    <location>
        <begin position="6"/>
        <end position="30"/>
    </location>
</feature>
<evidence type="ECO:0000256" key="5">
    <source>
        <dbReference type="ARBA" id="ARBA00023004"/>
    </source>
</evidence>
<dbReference type="SUPFAM" id="SSF48264">
    <property type="entry name" value="Cytochrome P450"/>
    <property type="match status" value="1"/>
</dbReference>
<evidence type="ECO:0000256" key="8">
    <source>
        <dbReference type="RuleBase" id="RU000461"/>
    </source>
</evidence>
<accession>A0A903UYG1</accession>
<keyword evidence="9" id="KW-0472">Membrane</keyword>
<dbReference type="InterPro" id="IPR036396">
    <property type="entry name" value="Cyt_P450_sf"/>
</dbReference>
<reference evidence="10 11" key="1">
    <citation type="submission" date="2017-06" db="EMBL/GenBank/DDBJ databases">
        <title>Aedes aegypti genome working group (AGWG) sequencing and assembly.</title>
        <authorList>
            <consortium name="Aedes aegypti Genome Working Group (AGWG)"/>
            <person name="Matthews B.J."/>
        </authorList>
    </citation>
    <scope>NUCLEOTIDE SEQUENCE [LARGE SCALE GENOMIC DNA]</scope>
    <source>
        <strain evidence="10 11">LVP_AGWG</strain>
    </source>
</reference>
<dbReference type="Proteomes" id="UP000008820">
    <property type="component" value="Chromosome 2"/>
</dbReference>
<dbReference type="OrthoDB" id="1470350at2759"/>
<evidence type="ECO:0000256" key="2">
    <source>
        <dbReference type="ARBA" id="ARBA00010617"/>
    </source>
</evidence>
<protein>
    <recommendedName>
        <fullName evidence="12">Cytochrome P450</fullName>
    </recommendedName>
</protein>
<keyword evidence="6 8" id="KW-0503">Monooxygenase</keyword>
<evidence type="ECO:0000313" key="11">
    <source>
        <dbReference type="Proteomes" id="UP000008820"/>
    </source>
</evidence>
<dbReference type="InterPro" id="IPR001128">
    <property type="entry name" value="Cyt_P450"/>
</dbReference>
<keyword evidence="3 7" id="KW-0479">Metal-binding</keyword>
<evidence type="ECO:0000256" key="3">
    <source>
        <dbReference type="ARBA" id="ARBA00022723"/>
    </source>
</evidence>
<keyword evidence="7 8" id="KW-0349">Heme</keyword>
<dbReference type="GO" id="GO:0005506">
    <property type="term" value="F:iron ion binding"/>
    <property type="evidence" value="ECO:0007669"/>
    <property type="project" value="InterPro"/>
</dbReference>
<evidence type="ECO:0000256" key="1">
    <source>
        <dbReference type="ARBA" id="ARBA00001971"/>
    </source>
</evidence>
<keyword evidence="4 8" id="KW-0560">Oxidoreductase</keyword>
<gene>
    <name evidence="10" type="primary">5568445</name>
</gene>
<dbReference type="InterPro" id="IPR017972">
    <property type="entry name" value="Cyt_P450_CS"/>
</dbReference>
<proteinExistence type="inferred from homology"/>